<dbReference type="Gene3D" id="2.120.10.70">
    <property type="entry name" value="Fucose-specific lectin"/>
    <property type="match status" value="1"/>
</dbReference>
<dbReference type="SUPFAM" id="SSF89372">
    <property type="entry name" value="Fucose-specific lectin"/>
    <property type="match status" value="1"/>
</dbReference>
<dbReference type="EMBL" id="JAVFKD010000002">
    <property type="protein sequence ID" value="KAK5996932.1"/>
    <property type="molecule type" value="Genomic_DNA"/>
</dbReference>
<name>A0ABR0SYI2_9HYPO</name>
<evidence type="ECO:0000313" key="3">
    <source>
        <dbReference type="Proteomes" id="UP001338125"/>
    </source>
</evidence>
<protein>
    <submittedName>
        <fullName evidence="2">Fucose-specific lectin-like protein</fullName>
    </submittedName>
</protein>
<sequence length="438" mass="49108">MLMIADTWGLLRCLQRVYFQGVDGGIYEVAYSDEKQSWRGGQKSSQVALAKSRSPIAATAWQQSSGNGQPEVWDAITKPPWYLEADMATSTQVRVYFLNEDNFLRERIWTPASGWSDGTLNDLKVEATPPSQLAVTSWGEGNTMFCYQGVDGDVRVLNGWADQDFWMASARFSDADFGSALSICSLESGGCRSVRLYFQEEGSFREAAWSGVRDDSRETPEGHYISQHMMEIPEKTPTSISAVAWESDARGMRVYLGARDYLSELGYVTGWIPLAMDPEAAERDGAIAAVQRSPGRLCIYSVESVGLVELALHDGVWTRNGIMSGSRCRGTVCPSHPQTSVPQTLPSQISRFLHRSQQNNPLAFPLSHSEDRRILLDHHFRRRLFHIAWRLSHMPLHIFCIPHCGILGQGLQMLEPERQRILLIKRLWDAILVGHSVA</sequence>
<comment type="caution">
    <text evidence="2">The sequence shown here is derived from an EMBL/GenBank/DDBJ whole genome shotgun (WGS) entry which is preliminary data.</text>
</comment>
<dbReference type="InterPro" id="IPR012475">
    <property type="entry name" value="Fungal_lectin"/>
</dbReference>
<gene>
    <name evidence="2" type="ORF">PT974_02279</name>
</gene>
<dbReference type="Pfam" id="PF07938">
    <property type="entry name" value="Fungal_lectin"/>
    <property type="match status" value="1"/>
</dbReference>
<keyword evidence="3" id="KW-1185">Reference proteome</keyword>
<reference evidence="2 3" key="1">
    <citation type="submission" date="2024-01" db="EMBL/GenBank/DDBJ databases">
        <title>Complete genome of Cladobotryum mycophilum ATHUM6906.</title>
        <authorList>
            <person name="Christinaki A.C."/>
            <person name="Myridakis A.I."/>
            <person name="Kouvelis V.N."/>
        </authorList>
    </citation>
    <scope>NUCLEOTIDE SEQUENCE [LARGE SCALE GENOMIC DNA]</scope>
    <source>
        <strain evidence="2 3">ATHUM6906</strain>
    </source>
</reference>
<accession>A0ABR0SYI2</accession>
<dbReference type="Proteomes" id="UP001338125">
    <property type="component" value="Unassembled WGS sequence"/>
</dbReference>
<proteinExistence type="inferred from homology"/>
<comment type="similarity">
    <text evidence="1">Belongs to the fungal fucose-specific lectin family.</text>
</comment>
<organism evidence="2 3">
    <name type="scientific">Cladobotryum mycophilum</name>
    <dbReference type="NCBI Taxonomy" id="491253"/>
    <lineage>
        <taxon>Eukaryota</taxon>
        <taxon>Fungi</taxon>
        <taxon>Dikarya</taxon>
        <taxon>Ascomycota</taxon>
        <taxon>Pezizomycotina</taxon>
        <taxon>Sordariomycetes</taxon>
        <taxon>Hypocreomycetidae</taxon>
        <taxon>Hypocreales</taxon>
        <taxon>Hypocreaceae</taxon>
        <taxon>Cladobotryum</taxon>
    </lineage>
</organism>
<evidence type="ECO:0000256" key="1">
    <source>
        <dbReference type="ARBA" id="ARBA00009042"/>
    </source>
</evidence>
<evidence type="ECO:0000313" key="2">
    <source>
        <dbReference type="EMBL" id="KAK5996932.1"/>
    </source>
</evidence>